<dbReference type="AlphaFoldDB" id="D7B2J2"/>
<reference evidence="2 3" key="1">
    <citation type="journal article" date="2010" name="Stand. Genomic Sci.">
        <title>Complete genome sequence of Nocardiopsis dassonvillei type strain (IMRU 509).</title>
        <authorList>
            <person name="Sun H."/>
            <person name="Lapidus A."/>
            <person name="Nolan M."/>
            <person name="Lucas S."/>
            <person name="Del Rio T.G."/>
            <person name="Tice H."/>
            <person name="Cheng J.F."/>
            <person name="Tapia R."/>
            <person name="Han C."/>
            <person name="Goodwin L."/>
            <person name="Pitluck S."/>
            <person name="Pagani I."/>
            <person name="Ivanova N."/>
            <person name="Mavromatis K."/>
            <person name="Mikhailova N."/>
            <person name="Pati A."/>
            <person name="Chen A."/>
            <person name="Palaniappan K."/>
            <person name="Land M."/>
            <person name="Hauser L."/>
            <person name="Chang Y.J."/>
            <person name="Jeffries C.D."/>
            <person name="Djao O.D."/>
            <person name="Rohde M."/>
            <person name="Sikorski J."/>
            <person name="Goker M."/>
            <person name="Woyke T."/>
            <person name="Bristow J."/>
            <person name="Eisen J.A."/>
            <person name="Markowitz V."/>
            <person name="Hugenholtz P."/>
            <person name="Kyrpides N.C."/>
            <person name="Klenk H.P."/>
        </authorList>
    </citation>
    <scope>NUCLEOTIDE SEQUENCE [LARGE SCALE GENOMIC DNA]</scope>
    <source>
        <strain evidence="3">ATCC 23218 / DSM 43111 / CIP 107115 / JCM 7437 / KCTC 9190 / NBRC 14626 / NCTC 10488 / NRRL B-5397 / IMRU 509</strain>
    </source>
</reference>
<dbReference type="PANTHER" id="PTHR33973">
    <property type="entry name" value="OS07G0153300 PROTEIN"/>
    <property type="match status" value="1"/>
</dbReference>
<keyword evidence="3" id="KW-1185">Reference proteome</keyword>
<dbReference type="eggNOG" id="COG3496">
    <property type="taxonomic scope" value="Bacteria"/>
</dbReference>
<protein>
    <recommendedName>
        <fullName evidence="4">DUF1365 domain-containing protein</fullName>
    </recommendedName>
</protein>
<name>D7B2J2_NOCDD</name>
<dbReference type="STRING" id="446468.Ndas_1251"/>
<dbReference type="HOGENOM" id="CLU_065913_1_0_11"/>
<accession>D7B2J2</accession>
<gene>
    <name evidence="2" type="ordered locus">Ndas_1251</name>
</gene>
<dbReference type="EMBL" id="CP002040">
    <property type="protein sequence ID" value="ADH66690.1"/>
    <property type="molecule type" value="Genomic_DNA"/>
</dbReference>
<dbReference type="PANTHER" id="PTHR33973:SF4">
    <property type="entry name" value="OS07G0153300 PROTEIN"/>
    <property type="match status" value="1"/>
</dbReference>
<feature type="region of interest" description="Disordered" evidence="1">
    <location>
        <begin position="271"/>
        <end position="291"/>
    </location>
</feature>
<evidence type="ECO:0008006" key="4">
    <source>
        <dbReference type="Google" id="ProtNLM"/>
    </source>
</evidence>
<dbReference type="InterPro" id="IPR010775">
    <property type="entry name" value="DUF1365"/>
</dbReference>
<dbReference type="Pfam" id="PF07103">
    <property type="entry name" value="DUF1365"/>
    <property type="match status" value="1"/>
</dbReference>
<proteinExistence type="predicted"/>
<dbReference type="KEGG" id="nda:Ndas_1251"/>
<sequence>MTPSPAPALYEATVRHVRSEPVRNAFAYGTYYWLVDLDDPPRPRWPLSVLAGFRAKDHAVDGDRAPVVTRASAEAGAPTVTCVPAGTGTGTGAARRDRAGAWARELRADIDALLAEHGVDLDGGRVLMLAHARVLGHVFNPLTVYWCHHRDGRLSRVVAEVHNTYGQRHRYVLDVDGRGRAEADKAMYVSPFNAVDGRYRLSLPEPGERLALTVALHRDGRPPLTASVHGVRRPATTASLLIRALRHPLAPLVGALRIRRQGIGLYLRGLPVQPRGRTHTPATERKTGTRP</sequence>
<dbReference type="RefSeq" id="WP_013152297.1">
    <property type="nucleotide sequence ID" value="NC_014210.1"/>
</dbReference>
<evidence type="ECO:0000313" key="3">
    <source>
        <dbReference type="Proteomes" id="UP000002219"/>
    </source>
</evidence>
<evidence type="ECO:0000256" key="1">
    <source>
        <dbReference type="SAM" id="MobiDB-lite"/>
    </source>
</evidence>
<organism evidence="2 3">
    <name type="scientific">Nocardiopsis dassonvillei (strain ATCC 23218 / DSM 43111 / CIP 107115 / JCM 7437 / KCTC 9190 / NBRC 14626 / NCTC 10488 / NRRL B-5397 / IMRU 509)</name>
    <name type="common">Actinomadura dassonvillei</name>
    <dbReference type="NCBI Taxonomy" id="446468"/>
    <lineage>
        <taxon>Bacteria</taxon>
        <taxon>Bacillati</taxon>
        <taxon>Actinomycetota</taxon>
        <taxon>Actinomycetes</taxon>
        <taxon>Streptosporangiales</taxon>
        <taxon>Nocardiopsidaceae</taxon>
        <taxon>Nocardiopsis</taxon>
    </lineage>
</organism>
<feature type="compositionally biased region" description="Basic and acidic residues" evidence="1">
    <location>
        <begin position="282"/>
        <end position="291"/>
    </location>
</feature>
<dbReference type="GeneID" id="91489329"/>
<dbReference type="Proteomes" id="UP000002219">
    <property type="component" value="Chromosome 1"/>
</dbReference>
<evidence type="ECO:0000313" key="2">
    <source>
        <dbReference type="EMBL" id="ADH66690.1"/>
    </source>
</evidence>